<feature type="chain" id="PRO_5017069422" evidence="1">
    <location>
        <begin position="26"/>
        <end position="650"/>
    </location>
</feature>
<dbReference type="Gene3D" id="2.60.40.1080">
    <property type="match status" value="2"/>
</dbReference>
<dbReference type="EMBL" id="UGOY01000001">
    <property type="protein sequence ID" value="STY22840.1"/>
    <property type="molecule type" value="Genomic_DNA"/>
</dbReference>
<reference evidence="3 5" key="1">
    <citation type="submission" date="2015-11" db="EMBL/GenBank/DDBJ databases">
        <title>Genomic analysis of 38 Legionella species identifies large and diverse effector repertoires.</title>
        <authorList>
            <person name="Burstein D."/>
            <person name="Amaro F."/>
            <person name="Zusman T."/>
            <person name="Lifshitz Z."/>
            <person name="Cohen O."/>
            <person name="Gilbert J.A."/>
            <person name="Pupko T."/>
            <person name="Shuman H.A."/>
            <person name="Segal G."/>
        </authorList>
    </citation>
    <scope>NUCLEOTIDE SEQUENCE [LARGE SCALE GENOMIC DNA]</scope>
    <source>
        <strain evidence="3 5">SC-18-C9</strain>
    </source>
</reference>
<dbReference type="EMBL" id="LNYZ01000013">
    <property type="protein sequence ID" value="KTD77530.1"/>
    <property type="molecule type" value="Genomic_DNA"/>
</dbReference>
<evidence type="ECO:0000256" key="1">
    <source>
        <dbReference type="SAM" id="SignalP"/>
    </source>
</evidence>
<dbReference type="STRING" id="460.Lstg_1887"/>
<evidence type="ECO:0000313" key="6">
    <source>
        <dbReference type="Proteomes" id="UP000255110"/>
    </source>
</evidence>
<evidence type="ECO:0000259" key="2">
    <source>
        <dbReference type="SMART" id="SM00635"/>
    </source>
</evidence>
<dbReference type="SUPFAM" id="SSF49373">
    <property type="entry name" value="Invasin/intimin cell-adhesion fragments"/>
    <property type="match status" value="1"/>
</dbReference>
<feature type="domain" description="BIG2" evidence="2">
    <location>
        <begin position="235"/>
        <end position="322"/>
    </location>
</feature>
<dbReference type="SMART" id="SM00635">
    <property type="entry name" value="BID_2"/>
    <property type="match status" value="2"/>
</dbReference>
<feature type="domain" description="BIG2" evidence="2">
    <location>
        <begin position="145"/>
        <end position="230"/>
    </location>
</feature>
<evidence type="ECO:0000313" key="3">
    <source>
        <dbReference type="EMBL" id="KTD77530.1"/>
    </source>
</evidence>
<name>A0A378L926_9GAMM</name>
<keyword evidence="1" id="KW-0732">Signal</keyword>
<organism evidence="4 6">
    <name type="scientific">Legionella steigerwaltii</name>
    <dbReference type="NCBI Taxonomy" id="460"/>
    <lineage>
        <taxon>Bacteria</taxon>
        <taxon>Pseudomonadati</taxon>
        <taxon>Pseudomonadota</taxon>
        <taxon>Gammaproteobacteria</taxon>
        <taxon>Legionellales</taxon>
        <taxon>Legionellaceae</taxon>
        <taxon>Legionella</taxon>
    </lineage>
</organism>
<dbReference type="InterPro" id="IPR008964">
    <property type="entry name" value="Invasin/intimin_cell_adhesion"/>
</dbReference>
<dbReference type="Proteomes" id="UP000054820">
    <property type="component" value="Unassembled WGS sequence"/>
</dbReference>
<reference evidence="4 6" key="2">
    <citation type="submission" date="2018-06" db="EMBL/GenBank/DDBJ databases">
        <authorList>
            <consortium name="Pathogen Informatics"/>
            <person name="Doyle S."/>
        </authorList>
    </citation>
    <scope>NUCLEOTIDE SEQUENCE [LARGE SCALE GENOMIC DNA]</scope>
    <source>
        <strain evidence="4 6">NCTC11991</strain>
    </source>
</reference>
<keyword evidence="5" id="KW-1185">Reference proteome</keyword>
<evidence type="ECO:0000313" key="5">
    <source>
        <dbReference type="Proteomes" id="UP000054820"/>
    </source>
</evidence>
<dbReference type="Proteomes" id="UP000255110">
    <property type="component" value="Unassembled WGS sequence"/>
</dbReference>
<dbReference type="Pfam" id="PF02368">
    <property type="entry name" value="Big_2"/>
    <property type="match status" value="2"/>
</dbReference>
<gene>
    <name evidence="3" type="ORF">Lstg_1887</name>
    <name evidence="4" type="ORF">NCTC11991_01440</name>
</gene>
<evidence type="ECO:0000313" key="4">
    <source>
        <dbReference type="EMBL" id="STY22840.1"/>
    </source>
</evidence>
<dbReference type="InterPro" id="IPR003343">
    <property type="entry name" value="Big_2"/>
</dbReference>
<dbReference type="FunFam" id="2.60.40.1080:FF:000001">
    <property type="entry name" value="Bacterial Ig-like domain, group 2"/>
    <property type="match status" value="2"/>
</dbReference>
<feature type="signal peptide" evidence="1">
    <location>
        <begin position="1"/>
        <end position="25"/>
    </location>
</feature>
<dbReference type="AlphaFoldDB" id="A0A378L926"/>
<protein>
    <submittedName>
        <fullName evidence="3 4">Protein with a bacterial immunoglobulin-like domain</fullName>
    </submittedName>
</protein>
<accession>A0A378L926</accession>
<sequence>MKSRMFINKLLTGVVAFLMMAVAYAGTPLWTFTPDPQFPPKVSVSSTGTATVKYTVTNKSKKKHTLVIQPQEGVSQTQPCQLEPKGSSNSSCTLTLTITGSALPSHGISGGPVLCQTNPDGTPNPSQCYQPSLANSLNITISTATLVSLTVNPPNAQVVQGTTQQFTAMGIFSDASSRDLTSSVTWSSSNNSIATVSNTSGSNGLANGITSGTATITAISGSVSGTAYLNVTNATLVSIAVTPANPSISQGTTKQFIATGAYSDGTMQNITSSVTWSSSNNSIATISNAPGSNGLATGVSVSSTAITITATMGAVSGNTGLTVVAAPLTTLTSSITSLTLSVNDSTNAAALTGTPRRIFIINSGFSPAINVTYSLSSALPMGSSISPLECGDIPARGTCELTITPGSMPTVASITLTVSGGNTNTLTPQINILTYASVYQGGYVFSVDDTTPDTGSISGKVASLVDQASSIIWSSNSSGTYDGGISIWGIADNSTATSPSPNATSPVGQTATQYTGQLNCAGKTDGSCDTNNIYVYYQNDATNAPINLSYYAAGLCKEAINGYADWYLPAICEMGYGFCGFSTNPTLQNMQSNLVDFNNLHLLSGSYWSSTEFSSIPQTGAFLQIFNFSGGTQRGDFKNVHYGVRCVRGF</sequence>
<dbReference type="RefSeq" id="WP_058477432.1">
    <property type="nucleotide sequence ID" value="NZ_CAAAIO010000001.1"/>
</dbReference>
<proteinExistence type="predicted"/>